<evidence type="ECO:0000313" key="2">
    <source>
        <dbReference type="EMBL" id="KAJ5367203.1"/>
    </source>
</evidence>
<dbReference type="EMBL" id="JAPZBR010000001">
    <property type="protein sequence ID" value="KAJ5367203.1"/>
    <property type="molecule type" value="Genomic_DNA"/>
</dbReference>
<feature type="region of interest" description="Disordered" evidence="1">
    <location>
        <begin position="1"/>
        <end position="25"/>
    </location>
</feature>
<feature type="region of interest" description="Disordered" evidence="1">
    <location>
        <begin position="138"/>
        <end position="199"/>
    </location>
</feature>
<gene>
    <name evidence="2" type="ORF">N7541_001144</name>
</gene>
<keyword evidence="3" id="KW-1185">Reference proteome</keyword>
<sequence>METQITPPEIFLEPPLTPPLTKDKTSSRSAQRVLICFKLHRVGHRPQFWWQHRLAFNDYREALLVLDSDSSLRDYVEDKVRYDYDPCRSCLTIRMPSPLHDFQQSGDASASFAAHMRLDREILITSRQLCDFLSRAEDEQPVQTLQQGSINRLRPGAGKRRRPQTPPEQPSSEEEGTIETRRESKRGRRSSDFSPNSSP</sequence>
<feature type="compositionally biased region" description="Polar residues" evidence="1">
    <location>
        <begin position="141"/>
        <end position="150"/>
    </location>
</feature>
<accession>A0A9W9RVK0</accession>
<comment type="caution">
    <text evidence="2">The sequence shown here is derived from an EMBL/GenBank/DDBJ whole genome shotgun (WGS) entry which is preliminary data.</text>
</comment>
<evidence type="ECO:0000256" key="1">
    <source>
        <dbReference type="SAM" id="MobiDB-lite"/>
    </source>
</evidence>
<dbReference type="AlphaFoldDB" id="A0A9W9RVK0"/>
<proteinExistence type="predicted"/>
<reference evidence="2" key="1">
    <citation type="submission" date="2022-12" db="EMBL/GenBank/DDBJ databases">
        <authorList>
            <person name="Petersen C."/>
        </authorList>
    </citation>
    <scope>NUCLEOTIDE SEQUENCE</scope>
    <source>
        <strain evidence="2">IBT 35675</strain>
    </source>
</reference>
<protein>
    <submittedName>
        <fullName evidence="2">Uncharacterized protein</fullName>
    </submittedName>
</protein>
<evidence type="ECO:0000313" key="3">
    <source>
        <dbReference type="Proteomes" id="UP001148299"/>
    </source>
</evidence>
<organism evidence="2 3">
    <name type="scientific">Penicillium brevicompactum</name>
    <dbReference type="NCBI Taxonomy" id="5074"/>
    <lineage>
        <taxon>Eukaryota</taxon>
        <taxon>Fungi</taxon>
        <taxon>Dikarya</taxon>
        <taxon>Ascomycota</taxon>
        <taxon>Pezizomycotina</taxon>
        <taxon>Eurotiomycetes</taxon>
        <taxon>Eurotiomycetidae</taxon>
        <taxon>Eurotiales</taxon>
        <taxon>Aspergillaceae</taxon>
        <taxon>Penicillium</taxon>
    </lineage>
</organism>
<dbReference type="Proteomes" id="UP001148299">
    <property type="component" value="Unassembled WGS sequence"/>
</dbReference>
<reference evidence="2" key="2">
    <citation type="journal article" date="2023" name="IMA Fungus">
        <title>Comparative genomic study of the Penicillium genus elucidates a diverse pangenome and 15 lateral gene transfer events.</title>
        <authorList>
            <person name="Petersen C."/>
            <person name="Sorensen T."/>
            <person name="Nielsen M.R."/>
            <person name="Sondergaard T.E."/>
            <person name="Sorensen J.L."/>
            <person name="Fitzpatrick D.A."/>
            <person name="Frisvad J.C."/>
            <person name="Nielsen K.L."/>
        </authorList>
    </citation>
    <scope>NUCLEOTIDE SEQUENCE</scope>
    <source>
        <strain evidence="2">IBT 35675</strain>
    </source>
</reference>
<name>A0A9W9RVK0_PENBR</name>
<feature type="compositionally biased region" description="Low complexity" evidence="1">
    <location>
        <begin position="1"/>
        <end position="14"/>
    </location>
</feature>